<dbReference type="Proteomes" id="UP000809789">
    <property type="component" value="Unassembled WGS sequence"/>
</dbReference>
<feature type="compositionally biased region" description="Low complexity" evidence="1">
    <location>
        <begin position="17"/>
        <end position="32"/>
    </location>
</feature>
<dbReference type="AlphaFoldDB" id="A0A8K0PDZ0"/>
<feature type="compositionally biased region" description="Polar residues" evidence="1">
    <location>
        <begin position="68"/>
        <end position="77"/>
    </location>
</feature>
<evidence type="ECO:0000313" key="3">
    <source>
        <dbReference type="Proteomes" id="UP000809789"/>
    </source>
</evidence>
<evidence type="ECO:0000313" key="2">
    <source>
        <dbReference type="EMBL" id="KAG8626221.1"/>
    </source>
</evidence>
<evidence type="ECO:0000256" key="1">
    <source>
        <dbReference type="SAM" id="MobiDB-lite"/>
    </source>
</evidence>
<feature type="region of interest" description="Disordered" evidence="1">
    <location>
        <begin position="1"/>
        <end position="85"/>
    </location>
</feature>
<feature type="compositionally biased region" description="Polar residues" evidence="1">
    <location>
        <begin position="1"/>
        <end position="12"/>
    </location>
</feature>
<gene>
    <name evidence="2" type="ORF">KVT40_005166</name>
</gene>
<sequence>MDPKTTTPNPASGFSDLSPPSSQSAQLPSPQANANGKRPISTLDNHTDLSHPMTRSAAAAAAREPEQQEIQTHQPSGYTWRRAEDEPGHIWKNKRAIEETERAWTVILHKDRKVGNRYGDPYEMADHEAAIIASRGG</sequence>
<proteinExistence type="predicted"/>
<dbReference type="EMBL" id="JAESVG020000006">
    <property type="protein sequence ID" value="KAG8626221.1"/>
    <property type="molecule type" value="Genomic_DNA"/>
</dbReference>
<dbReference type="OrthoDB" id="5377039at2759"/>
<keyword evidence="3" id="KW-1185">Reference proteome</keyword>
<reference evidence="2" key="1">
    <citation type="submission" date="2021-07" db="EMBL/GenBank/DDBJ databases">
        <title>Elsinoe batatas strain:CRI-CJ2 Genome sequencing and assembly.</title>
        <authorList>
            <person name="Huang L."/>
        </authorList>
    </citation>
    <scope>NUCLEOTIDE SEQUENCE</scope>
    <source>
        <strain evidence="2">CRI-CJ2</strain>
    </source>
</reference>
<protein>
    <submittedName>
        <fullName evidence="2">Uncharacterized protein</fullName>
    </submittedName>
</protein>
<accession>A0A8K0PDZ0</accession>
<name>A0A8K0PDZ0_9PEZI</name>
<organism evidence="2 3">
    <name type="scientific">Elsinoe batatas</name>
    <dbReference type="NCBI Taxonomy" id="2601811"/>
    <lineage>
        <taxon>Eukaryota</taxon>
        <taxon>Fungi</taxon>
        <taxon>Dikarya</taxon>
        <taxon>Ascomycota</taxon>
        <taxon>Pezizomycotina</taxon>
        <taxon>Dothideomycetes</taxon>
        <taxon>Dothideomycetidae</taxon>
        <taxon>Myriangiales</taxon>
        <taxon>Elsinoaceae</taxon>
        <taxon>Elsinoe</taxon>
    </lineage>
</organism>
<comment type="caution">
    <text evidence="2">The sequence shown here is derived from an EMBL/GenBank/DDBJ whole genome shotgun (WGS) entry which is preliminary data.</text>
</comment>